<dbReference type="Proteomes" id="UP000386575">
    <property type="component" value="Unassembled WGS sequence"/>
</dbReference>
<name>A0A6A1TM21_NEOGA</name>
<proteinExistence type="predicted"/>
<dbReference type="Gene3D" id="3.30.9.10">
    <property type="entry name" value="D-Amino Acid Oxidase, subunit A, domain 2"/>
    <property type="match status" value="1"/>
</dbReference>
<evidence type="ECO:0000259" key="2">
    <source>
        <dbReference type="Pfam" id="PF01266"/>
    </source>
</evidence>
<dbReference type="SUPFAM" id="SSF51905">
    <property type="entry name" value="FAD/NAD(P)-binding domain"/>
    <property type="match status" value="1"/>
</dbReference>
<dbReference type="EMBL" id="VZUL01000002">
    <property type="protein sequence ID" value="KAB1085246.1"/>
    <property type="molecule type" value="Genomic_DNA"/>
</dbReference>
<dbReference type="PANTHER" id="PTHR13847">
    <property type="entry name" value="SARCOSINE DEHYDROGENASE-RELATED"/>
    <property type="match status" value="1"/>
</dbReference>
<accession>A0A6A1TM21</accession>
<keyword evidence="1" id="KW-0560">Oxidoreductase</keyword>
<dbReference type="InterPro" id="IPR036188">
    <property type="entry name" value="FAD/NAD-bd_sf"/>
</dbReference>
<dbReference type="InterPro" id="IPR006076">
    <property type="entry name" value="FAD-dep_OxRdtase"/>
</dbReference>
<dbReference type="GO" id="GO:0016491">
    <property type="term" value="F:oxidoreductase activity"/>
    <property type="evidence" value="ECO:0007669"/>
    <property type="project" value="UniProtKB-KW"/>
</dbReference>
<evidence type="ECO:0000313" key="4">
    <source>
        <dbReference type="Proteomes" id="UP000386575"/>
    </source>
</evidence>
<gene>
    <name evidence="3" type="ORF">F4V91_01610</name>
</gene>
<feature type="domain" description="FAD dependent oxidoreductase" evidence="2">
    <location>
        <begin position="49"/>
        <end position="399"/>
    </location>
</feature>
<dbReference type="Gene3D" id="3.50.50.60">
    <property type="entry name" value="FAD/NAD(P)-binding domain"/>
    <property type="match status" value="1"/>
</dbReference>
<dbReference type="PRINTS" id="PR00411">
    <property type="entry name" value="PNDRDTASEI"/>
</dbReference>
<reference evidence="3 4" key="1">
    <citation type="submission" date="2019-09" db="EMBL/GenBank/DDBJ databases">
        <title>Genome sequencing of Ng87 strain.</title>
        <authorList>
            <person name="Karasev E.S."/>
            <person name="Andronov E."/>
        </authorList>
    </citation>
    <scope>NUCLEOTIDE SEQUENCE [LARGE SCALE GENOMIC DNA]</scope>
    <source>
        <strain evidence="3 4">Ng87</strain>
    </source>
</reference>
<comment type="caution">
    <text evidence="3">The sequence shown here is derived from an EMBL/GenBank/DDBJ whole genome shotgun (WGS) entry which is preliminary data.</text>
</comment>
<sequence length="445" mass="48629">MSGRCEMAFMISEDRGKTSDNPRHTNSWYAASAKDKRVRPALDGAIEADVCVVGAGFTGISAALELAERGYSVVVLEAERIGFGASGRNGGQIVNGYSRDLETIAGRYGRDKAVKLDAMSFEGGEIIRSRVAKYEIDCDLVHGGFFAAFTDKQIREMEHHKADWERYGHGGLEMVSKDEAGRYVKTNRYAGGMVDRLGDHIHPLNLVLGEAAAFESLGGRVFEASRVTGLDTGEKPVTRTERGSVKASYVLVCGNAYLSPQFPEISGRMMPVSSQVMATEPLDAALIESLLPANYCVEDANYILDYYRRTADNRLLYGGGIGYGGHDPSDLTGVIRPNMLKTFPQLKDVKIDYAWSGNFALTLTRIPHMGRLSDNVYFSHGDSGHGVTTTHLLGKILGEAVAGHAERFDIWSSLPNLPFPGGQTFRVPLTVLGAWWYGLRDRLGI</sequence>
<evidence type="ECO:0000313" key="3">
    <source>
        <dbReference type="EMBL" id="KAB1085246.1"/>
    </source>
</evidence>
<evidence type="ECO:0000256" key="1">
    <source>
        <dbReference type="ARBA" id="ARBA00023002"/>
    </source>
</evidence>
<dbReference type="PANTHER" id="PTHR13847:SF275">
    <property type="entry name" value="GAMMA-GLUTAMYLPUTRESCINE OXIDOREDUCTASE"/>
    <property type="match status" value="1"/>
</dbReference>
<protein>
    <submittedName>
        <fullName evidence="3">FAD-binding oxidoreductase</fullName>
    </submittedName>
</protein>
<dbReference type="GO" id="GO:0005737">
    <property type="term" value="C:cytoplasm"/>
    <property type="evidence" value="ECO:0007669"/>
    <property type="project" value="TreeGrafter"/>
</dbReference>
<dbReference type="Pfam" id="PF01266">
    <property type="entry name" value="DAO"/>
    <property type="match status" value="1"/>
</dbReference>
<dbReference type="AlphaFoldDB" id="A0A6A1TM21"/>
<organism evidence="3 4">
    <name type="scientific">Neorhizobium galegae</name>
    <name type="common">Rhizobium galegae</name>
    <dbReference type="NCBI Taxonomy" id="399"/>
    <lineage>
        <taxon>Bacteria</taxon>
        <taxon>Pseudomonadati</taxon>
        <taxon>Pseudomonadota</taxon>
        <taxon>Alphaproteobacteria</taxon>
        <taxon>Hyphomicrobiales</taxon>
        <taxon>Rhizobiaceae</taxon>
        <taxon>Rhizobium/Agrobacterium group</taxon>
        <taxon>Neorhizobium</taxon>
    </lineage>
</organism>